<gene>
    <name evidence="5" type="ORF">H8E79_08610</name>
</gene>
<protein>
    <recommendedName>
        <fullName evidence="2">histidine kinase</fullName>
        <ecNumber evidence="2">2.7.13.3</ecNumber>
    </recommendedName>
</protein>
<dbReference type="InterPro" id="IPR029016">
    <property type="entry name" value="GAF-like_dom_sf"/>
</dbReference>
<dbReference type="Pfam" id="PF08448">
    <property type="entry name" value="PAS_4"/>
    <property type="match status" value="1"/>
</dbReference>
<evidence type="ECO:0000259" key="4">
    <source>
        <dbReference type="PROSITE" id="PS50113"/>
    </source>
</evidence>
<feature type="domain" description="PAC" evidence="4">
    <location>
        <begin position="392"/>
        <end position="448"/>
    </location>
</feature>
<dbReference type="InterPro" id="IPR003018">
    <property type="entry name" value="GAF"/>
</dbReference>
<dbReference type="Gene3D" id="3.30.450.40">
    <property type="match status" value="2"/>
</dbReference>
<name>A0A8J6NCN3_9BACT</name>
<dbReference type="GO" id="GO:0000155">
    <property type="term" value="F:phosphorelay sensor kinase activity"/>
    <property type="evidence" value="ECO:0007669"/>
    <property type="project" value="InterPro"/>
</dbReference>
<reference evidence="5 6" key="1">
    <citation type="submission" date="2020-08" db="EMBL/GenBank/DDBJ databases">
        <title>Bridging the membrane lipid divide: bacteria of the FCB group superphylum have the potential to synthesize archaeal ether lipids.</title>
        <authorList>
            <person name="Villanueva L."/>
            <person name="Von Meijenfeldt F.A.B."/>
            <person name="Westbye A.B."/>
            <person name="Yadav S."/>
            <person name="Hopmans E.C."/>
            <person name="Dutilh B.E."/>
            <person name="Sinninghe Damste J.S."/>
        </authorList>
    </citation>
    <scope>NUCLEOTIDE SEQUENCE [LARGE SCALE GENOMIC DNA]</scope>
    <source>
        <strain evidence="5">NIOZ-UU81</strain>
    </source>
</reference>
<dbReference type="CDD" id="cd00130">
    <property type="entry name" value="PAS"/>
    <property type="match status" value="1"/>
</dbReference>
<dbReference type="CDD" id="cd00082">
    <property type="entry name" value="HisKA"/>
    <property type="match status" value="1"/>
</dbReference>
<dbReference type="EMBL" id="JACNLK010000084">
    <property type="protein sequence ID" value="MBC8209210.1"/>
    <property type="molecule type" value="Genomic_DNA"/>
</dbReference>
<comment type="catalytic activity">
    <reaction evidence="1">
        <text>ATP + protein L-histidine = ADP + protein N-phospho-L-histidine.</text>
        <dbReference type="EC" id="2.7.13.3"/>
    </reaction>
</comment>
<evidence type="ECO:0000256" key="1">
    <source>
        <dbReference type="ARBA" id="ARBA00000085"/>
    </source>
</evidence>
<dbReference type="InterPro" id="IPR000700">
    <property type="entry name" value="PAS-assoc_C"/>
</dbReference>
<dbReference type="PANTHER" id="PTHR44757">
    <property type="entry name" value="DIGUANYLATE CYCLASE DGCP"/>
    <property type="match status" value="1"/>
</dbReference>
<dbReference type="PROSITE" id="PS50113">
    <property type="entry name" value="PAC"/>
    <property type="match status" value="1"/>
</dbReference>
<dbReference type="Pfam" id="PF00512">
    <property type="entry name" value="HisKA"/>
    <property type="match status" value="1"/>
</dbReference>
<dbReference type="SUPFAM" id="SSF47384">
    <property type="entry name" value="Homodimeric domain of signal transducing histidine kinase"/>
    <property type="match status" value="1"/>
</dbReference>
<dbReference type="InterPro" id="IPR035965">
    <property type="entry name" value="PAS-like_dom_sf"/>
</dbReference>
<dbReference type="Pfam" id="PF01590">
    <property type="entry name" value="GAF"/>
    <property type="match status" value="1"/>
</dbReference>
<dbReference type="SUPFAM" id="SSF55785">
    <property type="entry name" value="PYP-like sensor domain (PAS domain)"/>
    <property type="match status" value="1"/>
</dbReference>
<dbReference type="SMART" id="SM00091">
    <property type="entry name" value="PAS"/>
    <property type="match status" value="1"/>
</dbReference>
<dbReference type="PANTHER" id="PTHR44757:SF2">
    <property type="entry name" value="BIOFILM ARCHITECTURE MAINTENANCE PROTEIN MBAA"/>
    <property type="match status" value="1"/>
</dbReference>
<dbReference type="PROSITE" id="PS50112">
    <property type="entry name" value="PAS"/>
    <property type="match status" value="1"/>
</dbReference>
<evidence type="ECO:0000313" key="6">
    <source>
        <dbReference type="Proteomes" id="UP000599024"/>
    </source>
</evidence>
<feature type="domain" description="PAS" evidence="3">
    <location>
        <begin position="324"/>
        <end position="394"/>
    </location>
</feature>
<sequence>MVLDHQQVMDVVVRELPELLDIDAATIRLLDGSTNNFVLGAAHGLSLEYLSRSMIDTEETMEMIRSGQPVARSGIGQGQELSERDLAAREGIRSVLTLPILFQDALIGILRLLTRSERVFSEEEVSFSMALAEQVGIAISNGRMFKDMESQVDFMREVQEISALVNSTLDLDLTLNSMVEKLPSCMGAKGCTIRLLKSQKNHLELVAAHGLSQGYLDRGRIEGEKNISRALRGEMVSVYDVAHDDRIDFGAEMAAEGICSLLSVPLKVGGEVIGVIRVLMDVHHSFTSTEIKFAETVAEIGGTAIQNARTYRKITLLFNQLEESERFVANILNCIRPQLLVVDRDMRLVLANHALLEAVGRSEAEVLGMNYHELWNHDDCQVDQCPVNRVLSDGEPSTYTHQIMKEDGVHWIERTASPMHDREGLVEYVIEIIRDVTAKRRFEEEQLERVKLQGVVELAGTVAHEINTPLFAALGTAQLLEDDIEGSDARNEVATIVRNLRTIGDLTAKMTRMTGFESRDYVGDTKIVDLK</sequence>
<dbReference type="InterPro" id="IPR013656">
    <property type="entry name" value="PAS_4"/>
</dbReference>
<dbReference type="Proteomes" id="UP000599024">
    <property type="component" value="Unassembled WGS sequence"/>
</dbReference>
<dbReference type="InterPro" id="IPR036097">
    <property type="entry name" value="HisK_dim/P_sf"/>
</dbReference>
<dbReference type="SMART" id="SM00388">
    <property type="entry name" value="HisKA"/>
    <property type="match status" value="1"/>
</dbReference>
<dbReference type="InterPro" id="IPR003661">
    <property type="entry name" value="HisK_dim/P_dom"/>
</dbReference>
<dbReference type="SUPFAM" id="SSF55781">
    <property type="entry name" value="GAF domain-like"/>
    <property type="match status" value="2"/>
</dbReference>
<accession>A0A8J6NCN3</accession>
<dbReference type="InterPro" id="IPR000014">
    <property type="entry name" value="PAS"/>
</dbReference>
<evidence type="ECO:0000259" key="3">
    <source>
        <dbReference type="PROSITE" id="PS50112"/>
    </source>
</evidence>
<evidence type="ECO:0000256" key="2">
    <source>
        <dbReference type="ARBA" id="ARBA00012438"/>
    </source>
</evidence>
<dbReference type="Pfam" id="PF13185">
    <property type="entry name" value="GAF_2"/>
    <property type="match status" value="1"/>
</dbReference>
<dbReference type="Gene3D" id="3.30.450.20">
    <property type="entry name" value="PAS domain"/>
    <property type="match status" value="1"/>
</dbReference>
<dbReference type="Gene3D" id="1.10.287.130">
    <property type="match status" value="1"/>
</dbReference>
<proteinExistence type="predicted"/>
<dbReference type="InterPro" id="IPR052155">
    <property type="entry name" value="Biofilm_reg_signaling"/>
</dbReference>
<dbReference type="SMART" id="SM00065">
    <property type="entry name" value="GAF"/>
    <property type="match status" value="2"/>
</dbReference>
<organism evidence="5 6">
    <name type="scientific">Candidatus Desulfatifera sulfidica</name>
    <dbReference type="NCBI Taxonomy" id="2841691"/>
    <lineage>
        <taxon>Bacteria</taxon>
        <taxon>Pseudomonadati</taxon>
        <taxon>Thermodesulfobacteriota</taxon>
        <taxon>Desulfobulbia</taxon>
        <taxon>Desulfobulbales</taxon>
        <taxon>Desulfobulbaceae</taxon>
        <taxon>Candidatus Desulfatifera</taxon>
    </lineage>
</organism>
<comment type="caution">
    <text evidence="5">The sequence shown here is derived from an EMBL/GenBank/DDBJ whole genome shotgun (WGS) entry which is preliminary data.</text>
</comment>
<evidence type="ECO:0000313" key="5">
    <source>
        <dbReference type="EMBL" id="MBC8209210.1"/>
    </source>
</evidence>
<dbReference type="EC" id="2.7.13.3" evidence="2"/>
<dbReference type="NCBIfam" id="TIGR00229">
    <property type="entry name" value="sensory_box"/>
    <property type="match status" value="1"/>
</dbReference>
<dbReference type="AlphaFoldDB" id="A0A8J6NCN3"/>